<dbReference type="GO" id="GO:0005737">
    <property type="term" value="C:cytoplasm"/>
    <property type="evidence" value="ECO:0007669"/>
    <property type="project" value="UniProtKB-SubCell"/>
</dbReference>
<dbReference type="EMBL" id="LODT01000034">
    <property type="protein sequence ID" value="KYQ91584.1"/>
    <property type="molecule type" value="Genomic_DNA"/>
</dbReference>
<dbReference type="SMART" id="SM00948">
    <property type="entry name" value="Proteasome_A_N"/>
    <property type="match status" value="1"/>
</dbReference>
<dbReference type="Pfam" id="PF00227">
    <property type="entry name" value="Proteasome"/>
    <property type="match status" value="1"/>
</dbReference>
<dbReference type="PROSITE" id="PS51475">
    <property type="entry name" value="PROTEASOME_ALPHA_2"/>
    <property type="match status" value="1"/>
</dbReference>
<dbReference type="OMA" id="YVLNDNM"/>
<dbReference type="PANTHER" id="PTHR11599">
    <property type="entry name" value="PROTEASOME SUBUNIT ALPHA/BETA"/>
    <property type="match status" value="1"/>
</dbReference>
<evidence type="ECO:0000256" key="5">
    <source>
        <dbReference type="PROSITE-ProRule" id="PRU00808"/>
    </source>
</evidence>
<name>A0A151ZCI1_TIELA</name>
<keyword evidence="3 5" id="KW-0647">Proteasome</keyword>
<comment type="function">
    <text evidence="1">The proteasome is a multicatalytic proteinase complex which is characterized by its ability to cleave peptides with Arg, Phe, Tyr, Leu, and Glu adjacent to the leaving group at neutral or slightly basic pH. The proteasome has an ATP-dependent proteolytic activity.</text>
</comment>
<keyword evidence="9" id="KW-1185">Reference proteome</keyword>
<dbReference type="Gene3D" id="3.60.20.10">
    <property type="entry name" value="Glutamine Phosphoribosylpyrophosphate, subunit 1, domain 1"/>
    <property type="match status" value="1"/>
</dbReference>
<sequence length="250" mass="28197">MARRYDQRTTIFSPEGRVYQVEYAMTAIKHAGATVGILAKDGIVLAAEKKTTAKLLDNSSNISEKMFKIDEHVVCAVAGITSDANILINYARLSSQRYFYTYQEPIPVEQLVSQICDTKQGYTQYGGLRPFGVSFLYAGWDKHYGFQLYQSDPSGNFQGWYATSIGGENSQVAQSVLRSNYKSDISLKEALQLALKVLTKTMDRSAINSDKLEFSYFTKQGDQIVYHILNPQELEKFIKETDLDQEAQDN</sequence>
<dbReference type="FunCoup" id="A0A151ZCI1">
    <property type="interactions" value="818"/>
</dbReference>
<protein>
    <recommendedName>
        <fullName evidence="6">Proteasome subunit alpha type</fullName>
    </recommendedName>
</protein>
<dbReference type="GO" id="GO:0010498">
    <property type="term" value="P:proteasomal protein catabolic process"/>
    <property type="evidence" value="ECO:0007669"/>
    <property type="project" value="UniProtKB-ARBA"/>
</dbReference>
<gene>
    <name evidence="8" type="ORF">DLAC_07352</name>
</gene>
<reference evidence="8 9" key="1">
    <citation type="submission" date="2015-12" db="EMBL/GenBank/DDBJ databases">
        <title>Dictyostelia acquired genes for synthesis and detection of signals that induce cell-type specialization by lateral gene transfer from prokaryotes.</title>
        <authorList>
            <person name="Gloeckner G."/>
            <person name="Schaap P."/>
        </authorList>
    </citation>
    <scope>NUCLEOTIDE SEQUENCE [LARGE SCALE GENOMIC DNA]</scope>
    <source>
        <strain evidence="8 9">TK</strain>
    </source>
</reference>
<dbReference type="InterPro" id="IPR016050">
    <property type="entry name" value="Proteasome_bsu_CS"/>
</dbReference>
<dbReference type="GO" id="GO:0005634">
    <property type="term" value="C:nucleus"/>
    <property type="evidence" value="ECO:0007669"/>
    <property type="project" value="UniProtKB-SubCell"/>
</dbReference>
<dbReference type="STRING" id="361077.A0A151ZCI1"/>
<evidence type="ECO:0000256" key="1">
    <source>
        <dbReference type="ARBA" id="ARBA00002000"/>
    </source>
</evidence>
<dbReference type="SUPFAM" id="SSF56235">
    <property type="entry name" value="N-terminal nucleophile aminohydrolases (Ntn hydrolases)"/>
    <property type="match status" value="1"/>
</dbReference>
<dbReference type="PROSITE" id="PS00388">
    <property type="entry name" value="PROTEASOME_ALPHA_1"/>
    <property type="match status" value="1"/>
</dbReference>
<comment type="caution">
    <text evidence="8">The sequence shown here is derived from an EMBL/GenBank/DDBJ whole genome shotgun (WGS) entry which is preliminary data.</text>
</comment>
<dbReference type="GO" id="GO:0019773">
    <property type="term" value="C:proteasome core complex, alpha-subunit complex"/>
    <property type="evidence" value="ECO:0007669"/>
    <property type="project" value="UniProtKB-UniRule"/>
</dbReference>
<dbReference type="InParanoid" id="A0A151ZCI1"/>
<comment type="subcellular location">
    <subcellularLocation>
        <location evidence="6">Cytoplasm</location>
    </subcellularLocation>
    <subcellularLocation>
        <location evidence="6">Nucleus</location>
    </subcellularLocation>
</comment>
<evidence type="ECO:0000256" key="3">
    <source>
        <dbReference type="ARBA" id="ARBA00022942"/>
    </source>
</evidence>
<dbReference type="PROSITE" id="PS00854">
    <property type="entry name" value="PROTEASOME_BETA_1"/>
    <property type="match status" value="1"/>
</dbReference>
<dbReference type="InterPro" id="IPR001353">
    <property type="entry name" value="Proteasome_sua/b"/>
</dbReference>
<evidence type="ECO:0000256" key="4">
    <source>
        <dbReference type="ARBA" id="ARBA00023242"/>
    </source>
</evidence>
<evidence type="ECO:0000256" key="6">
    <source>
        <dbReference type="RuleBase" id="RU000551"/>
    </source>
</evidence>
<dbReference type="InterPro" id="IPR050115">
    <property type="entry name" value="Proteasome_alpha"/>
</dbReference>
<dbReference type="InterPro" id="IPR000426">
    <property type="entry name" value="Proteasome_asu_N"/>
</dbReference>
<evidence type="ECO:0000313" key="9">
    <source>
        <dbReference type="Proteomes" id="UP000076078"/>
    </source>
</evidence>
<dbReference type="Proteomes" id="UP000076078">
    <property type="component" value="Unassembled WGS sequence"/>
</dbReference>
<comment type="subunit">
    <text evidence="6">The 26S proteasome consists of a 20S proteasome core and two 19S regulatory subunits.</text>
</comment>
<dbReference type="CDD" id="cd03752">
    <property type="entry name" value="proteasome_alpha_type_4"/>
    <property type="match status" value="1"/>
</dbReference>
<dbReference type="GO" id="GO:0006511">
    <property type="term" value="P:ubiquitin-dependent protein catabolic process"/>
    <property type="evidence" value="ECO:0007669"/>
    <property type="project" value="InterPro"/>
</dbReference>
<evidence type="ECO:0000259" key="7">
    <source>
        <dbReference type="PROSITE" id="PS00388"/>
    </source>
</evidence>
<evidence type="ECO:0000313" key="8">
    <source>
        <dbReference type="EMBL" id="KYQ91584.1"/>
    </source>
</evidence>
<feature type="domain" description="Proteasome alpha-type subunits" evidence="7">
    <location>
        <begin position="5"/>
        <end position="27"/>
    </location>
</feature>
<evidence type="ECO:0000256" key="2">
    <source>
        <dbReference type="ARBA" id="ARBA00022490"/>
    </source>
</evidence>
<dbReference type="AlphaFoldDB" id="A0A151ZCI1"/>
<dbReference type="Pfam" id="PF10584">
    <property type="entry name" value="Proteasome_A_N"/>
    <property type="match status" value="1"/>
</dbReference>
<dbReference type="InterPro" id="IPR029055">
    <property type="entry name" value="Ntn_hydrolases_N"/>
</dbReference>
<organism evidence="8 9">
    <name type="scientific">Tieghemostelium lacteum</name>
    <name type="common">Slime mold</name>
    <name type="synonym">Dictyostelium lacteum</name>
    <dbReference type="NCBI Taxonomy" id="361077"/>
    <lineage>
        <taxon>Eukaryota</taxon>
        <taxon>Amoebozoa</taxon>
        <taxon>Evosea</taxon>
        <taxon>Eumycetozoa</taxon>
        <taxon>Dictyostelia</taxon>
        <taxon>Dictyosteliales</taxon>
        <taxon>Raperosteliaceae</taxon>
        <taxon>Tieghemostelium</taxon>
    </lineage>
</organism>
<dbReference type="InterPro" id="IPR023332">
    <property type="entry name" value="Proteasome_alpha-type"/>
</dbReference>
<accession>A0A151ZCI1</accession>
<dbReference type="FunFam" id="3.60.20.10:FF:000031">
    <property type="entry name" value="Proteasome subunit alpha type"/>
    <property type="match status" value="1"/>
</dbReference>
<dbReference type="NCBIfam" id="NF003075">
    <property type="entry name" value="PRK03996.1"/>
    <property type="match status" value="1"/>
</dbReference>
<dbReference type="OrthoDB" id="431557at2759"/>
<keyword evidence="2 6" id="KW-0963">Cytoplasm</keyword>
<proteinExistence type="inferred from homology"/>
<comment type="similarity">
    <text evidence="5 6">Belongs to the peptidase T1A family.</text>
</comment>
<keyword evidence="4 6" id="KW-0539">Nucleus</keyword>